<gene>
    <name evidence="1" type="ORF">SPLIT_LOCUS13253</name>
</gene>
<protein>
    <submittedName>
        <fullName evidence="1">Uncharacterized protein</fullName>
    </submittedName>
</protein>
<keyword evidence="2" id="KW-1185">Reference proteome</keyword>
<evidence type="ECO:0000313" key="2">
    <source>
        <dbReference type="Proteomes" id="UP001153321"/>
    </source>
</evidence>
<reference evidence="1" key="1">
    <citation type="submission" date="2022-02" db="EMBL/GenBank/DDBJ databases">
        <authorList>
            <person name="King R."/>
        </authorList>
    </citation>
    <scope>NUCLEOTIDE SEQUENCE</scope>
</reference>
<sequence length="98" mass="11062">MGIEPTTRCAVVGSPVTAPGVHSTNTSCDNFIFSTIMNSGAAKLMYKKDILKDTYTNGRFPTKLYYSNSRRKKHNNKNEQKQTTSMLSYCLLDLKRTM</sequence>
<dbReference type="EMBL" id="LR824562">
    <property type="protein sequence ID" value="CAH1647908.1"/>
    <property type="molecule type" value="Genomic_DNA"/>
</dbReference>
<dbReference type="AlphaFoldDB" id="A0A9P0NB13"/>
<dbReference type="Proteomes" id="UP001153321">
    <property type="component" value="Chromosome Z"/>
</dbReference>
<organism evidence="1 2">
    <name type="scientific">Spodoptera littoralis</name>
    <name type="common">Egyptian cotton leafworm</name>
    <dbReference type="NCBI Taxonomy" id="7109"/>
    <lineage>
        <taxon>Eukaryota</taxon>
        <taxon>Metazoa</taxon>
        <taxon>Ecdysozoa</taxon>
        <taxon>Arthropoda</taxon>
        <taxon>Hexapoda</taxon>
        <taxon>Insecta</taxon>
        <taxon>Pterygota</taxon>
        <taxon>Neoptera</taxon>
        <taxon>Endopterygota</taxon>
        <taxon>Lepidoptera</taxon>
        <taxon>Glossata</taxon>
        <taxon>Ditrysia</taxon>
        <taxon>Noctuoidea</taxon>
        <taxon>Noctuidae</taxon>
        <taxon>Amphipyrinae</taxon>
        <taxon>Spodoptera</taxon>
    </lineage>
</organism>
<name>A0A9P0NB13_SPOLI</name>
<evidence type="ECO:0000313" key="1">
    <source>
        <dbReference type="EMBL" id="CAH1647908.1"/>
    </source>
</evidence>
<proteinExistence type="predicted"/>
<accession>A0A9P0NB13</accession>